<organism evidence="2 3">
    <name type="scientific">Peronospora destructor</name>
    <dbReference type="NCBI Taxonomy" id="86335"/>
    <lineage>
        <taxon>Eukaryota</taxon>
        <taxon>Sar</taxon>
        <taxon>Stramenopiles</taxon>
        <taxon>Oomycota</taxon>
        <taxon>Peronosporomycetes</taxon>
        <taxon>Peronosporales</taxon>
        <taxon>Peronosporaceae</taxon>
        <taxon>Peronospora</taxon>
    </lineage>
</organism>
<evidence type="ECO:0000313" key="2">
    <source>
        <dbReference type="EMBL" id="CAI5718804.1"/>
    </source>
</evidence>
<gene>
    <name evidence="2" type="ORF">PDE001_LOCUS1934</name>
</gene>
<feature type="compositionally biased region" description="Basic residues" evidence="1">
    <location>
        <begin position="121"/>
        <end position="131"/>
    </location>
</feature>
<accession>A0AAV0TD29</accession>
<comment type="caution">
    <text evidence="2">The sequence shown here is derived from an EMBL/GenBank/DDBJ whole genome shotgun (WGS) entry which is preliminary data.</text>
</comment>
<reference evidence="2" key="1">
    <citation type="submission" date="2022-12" db="EMBL/GenBank/DDBJ databases">
        <authorList>
            <person name="Webb A."/>
        </authorList>
    </citation>
    <scope>NUCLEOTIDE SEQUENCE</scope>
    <source>
        <strain evidence="2">Pd1</strain>
    </source>
</reference>
<feature type="compositionally biased region" description="Acidic residues" evidence="1">
    <location>
        <begin position="60"/>
        <end position="83"/>
    </location>
</feature>
<proteinExistence type="predicted"/>
<evidence type="ECO:0000256" key="1">
    <source>
        <dbReference type="SAM" id="MobiDB-lite"/>
    </source>
</evidence>
<feature type="region of interest" description="Disordered" evidence="1">
    <location>
        <begin position="1"/>
        <end position="138"/>
    </location>
</feature>
<sequence>MSAPTNVFSALQPDKRKKKTLEGPKNTMFASFVNNPSTSAWGDDSDDEMHGTAVLKEKEEVCEEGEEESDSEEEEEEEEEDEKPLEFEAALADLGIHAEDAPKKETKEATMATETSATSDKKKKKKKKGKKPLQVTEEETGISNMMDIKAVIKTKTKKKKATEPAAVRIAREEKAKGKNKNKSKKDKSSFNEFSI</sequence>
<dbReference type="EMBL" id="CANTFM010000337">
    <property type="protein sequence ID" value="CAI5718804.1"/>
    <property type="molecule type" value="Genomic_DNA"/>
</dbReference>
<feature type="compositionally biased region" description="Low complexity" evidence="1">
    <location>
        <begin position="109"/>
        <end position="118"/>
    </location>
</feature>
<feature type="compositionally biased region" description="Basic and acidic residues" evidence="1">
    <location>
        <begin position="96"/>
        <end position="108"/>
    </location>
</feature>
<dbReference type="Proteomes" id="UP001162029">
    <property type="component" value="Unassembled WGS sequence"/>
</dbReference>
<feature type="compositionally biased region" description="Polar residues" evidence="1">
    <location>
        <begin position="28"/>
        <end position="40"/>
    </location>
</feature>
<keyword evidence="3" id="KW-1185">Reference proteome</keyword>
<protein>
    <submittedName>
        <fullName evidence="2">Uncharacterized protein</fullName>
    </submittedName>
</protein>
<evidence type="ECO:0000313" key="3">
    <source>
        <dbReference type="Proteomes" id="UP001162029"/>
    </source>
</evidence>
<name>A0AAV0TD29_9STRA</name>
<feature type="region of interest" description="Disordered" evidence="1">
    <location>
        <begin position="154"/>
        <end position="195"/>
    </location>
</feature>
<dbReference type="AlphaFoldDB" id="A0AAV0TD29"/>